<feature type="compositionally biased region" description="Basic and acidic residues" evidence="1">
    <location>
        <begin position="101"/>
        <end position="115"/>
    </location>
</feature>
<feature type="compositionally biased region" description="Low complexity" evidence="1">
    <location>
        <begin position="27"/>
        <end position="38"/>
    </location>
</feature>
<feature type="compositionally biased region" description="Basic and acidic residues" evidence="1">
    <location>
        <begin position="47"/>
        <end position="77"/>
    </location>
</feature>
<keyword evidence="3" id="KW-0378">Hydrolase</keyword>
<protein>
    <submittedName>
        <fullName evidence="3">Peptidoglycan-N-acetylmuramic acid deacetylase PdaA</fullName>
        <ecNumber evidence="3">3.5.1.-</ecNumber>
    </submittedName>
</protein>
<organism evidence="3 4">
    <name type="scientific">Clostridium liquoris</name>
    <dbReference type="NCBI Taxonomy" id="1289519"/>
    <lineage>
        <taxon>Bacteria</taxon>
        <taxon>Bacillati</taxon>
        <taxon>Bacillota</taxon>
        <taxon>Clostridia</taxon>
        <taxon>Eubacteriales</taxon>
        <taxon>Clostridiaceae</taxon>
        <taxon>Clostridium</taxon>
    </lineage>
</organism>
<dbReference type="InterPro" id="IPR050248">
    <property type="entry name" value="Polysacc_deacetylase_ArnD"/>
</dbReference>
<dbReference type="CDD" id="cd10948">
    <property type="entry name" value="CE4_BsPdaA_like"/>
    <property type="match status" value="1"/>
</dbReference>
<keyword evidence="4" id="KW-1185">Reference proteome</keyword>
<name>A0A2T0AZX5_9CLOT</name>
<accession>A0A2T0AZX5</accession>
<feature type="region of interest" description="Disordered" evidence="1">
    <location>
        <begin position="27"/>
        <end position="115"/>
    </location>
</feature>
<dbReference type="GO" id="GO:0016020">
    <property type="term" value="C:membrane"/>
    <property type="evidence" value="ECO:0007669"/>
    <property type="project" value="TreeGrafter"/>
</dbReference>
<dbReference type="EMBL" id="PVXO01000073">
    <property type="protein sequence ID" value="PRR76801.1"/>
    <property type="molecule type" value="Genomic_DNA"/>
</dbReference>
<dbReference type="Gene3D" id="3.20.20.370">
    <property type="entry name" value="Glycoside hydrolase/deacetylase"/>
    <property type="match status" value="1"/>
</dbReference>
<dbReference type="EC" id="3.5.1.-" evidence="3"/>
<dbReference type="Proteomes" id="UP000239706">
    <property type="component" value="Unassembled WGS sequence"/>
</dbReference>
<dbReference type="PANTHER" id="PTHR10587:SF78">
    <property type="entry name" value="PEPTIDOGLYCAN-N-ACETYLMURAMIC ACID DEACETYLASE PDAA"/>
    <property type="match status" value="1"/>
</dbReference>
<gene>
    <name evidence="3" type="primary">pdaA_1</name>
    <name evidence="3" type="ORF">CLLI_27310</name>
</gene>
<proteinExistence type="predicted"/>
<feature type="domain" description="NodB homology" evidence="2">
    <location>
        <begin position="142"/>
        <end position="326"/>
    </location>
</feature>
<dbReference type="PROSITE" id="PS51677">
    <property type="entry name" value="NODB"/>
    <property type="match status" value="1"/>
</dbReference>
<dbReference type="NCBIfam" id="TIGR02884">
    <property type="entry name" value="spore_pdaA"/>
    <property type="match status" value="1"/>
</dbReference>
<dbReference type="GO" id="GO:0005975">
    <property type="term" value="P:carbohydrate metabolic process"/>
    <property type="evidence" value="ECO:0007669"/>
    <property type="project" value="InterPro"/>
</dbReference>
<comment type="caution">
    <text evidence="3">The sequence shown here is derived from an EMBL/GenBank/DDBJ whole genome shotgun (WGS) entry which is preliminary data.</text>
</comment>
<evidence type="ECO:0000313" key="4">
    <source>
        <dbReference type="Proteomes" id="UP000239706"/>
    </source>
</evidence>
<reference evidence="3 4" key="1">
    <citation type="submission" date="2018-03" db="EMBL/GenBank/DDBJ databases">
        <title>Genome sequence of Clostridium liquoris DSM 100320.</title>
        <authorList>
            <person name="Poehlein A."/>
            <person name="Daniel R."/>
        </authorList>
    </citation>
    <scope>NUCLEOTIDE SEQUENCE [LARGE SCALE GENOMIC DNA]</scope>
    <source>
        <strain evidence="3 4">DSM 100320</strain>
    </source>
</reference>
<sequence>MKRKTLVLTLCLVLSLGTLTYGRFINKKSNNNSMASSNIEKPSTDIPKNESKDDSKIEKKSTPNKNVEDKKEIKKPTDANNTKNQPKKDANEKSSNNVSTDTKERDWFFVPKKDGTPSGAPDDVLNIINKNSAYYLGDTSEKVIYLTFDEGYENGYTGKILDILKANDVKAAFFVVVPYINSNKDLVKRMVDEGHLVCNHSNHHPSMAQAALKGKDVFDKELTDTEKAFEDLTGKKMPKYFRPPMGKYSELSLQYTKELGYKTIFWSFAYNDWDPNKQPSQEYAKKLINERTHNGGIFLLHAVSKTNTEILDSVIKELKSKGYRFASLDELK</sequence>
<dbReference type="PANTHER" id="PTHR10587">
    <property type="entry name" value="GLYCOSYL TRANSFERASE-RELATED"/>
    <property type="match status" value="1"/>
</dbReference>
<dbReference type="GO" id="GO:0016810">
    <property type="term" value="F:hydrolase activity, acting on carbon-nitrogen (but not peptide) bonds"/>
    <property type="evidence" value="ECO:0007669"/>
    <property type="project" value="InterPro"/>
</dbReference>
<dbReference type="InterPro" id="IPR002509">
    <property type="entry name" value="NODB_dom"/>
</dbReference>
<dbReference type="InterPro" id="IPR014235">
    <property type="entry name" value="Spore_PdaA"/>
</dbReference>
<dbReference type="Pfam" id="PF01522">
    <property type="entry name" value="Polysacc_deac_1"/>
    <property type="match status" value="1"/>
</dbReference>
<evidence type="ECO:0000259" key="2">
    <source>
        <dbReference type="PROSITE" id="PS51677"/>
    </source>
</evidence>
<dbReference type="SUPFAM" id="SSF88713">
    <property type="entry name" value="Glycoside hydrolase/deacetylase"/>
    <property type="match status" value="1"/>
</dbReference>
<evidence type="ECO:0000313" key="3">
    <source>
        <dbReference type="EMBL" id="PRR76801.1"/>
    </source>
</evidence>
<dbReference type="RefSeq" id="WP_242975612.1">
    <property type="nucleotide sequence ID" value="NZ_PVXO01000073.1"/>
</dbReference>
<evidence type="ECO:0000256" key="1">
    <source>
        <dbReference type="SAM" id="MobiDB-lite"/>
    </source>
</evidence>
<dbReference type="AlphaFoldDB" id="A0A2T0AZX5"/>
<dbReference type="InterPro" id="IPR011330">
    <property type="entry name" value="Glyco_hydro/deAcase_b/a-brl"/>
</dbReference>